<feature type="chain" id="PRO_5045305454" description="Lipoprotein" evidence="2">
    <location>
        <begin position="19"/>
        <end position="219"/>
    </location>
</feature>
<evidence type="ECO:0000313" key="3">
    <source>
        <dbReference type="EMBL" id="RNL67259.1"/>
    </source>
</evidence>
<evidence type="ECO:0000256" key="2">
    <source>
        <dbReference type="SAM" id="SignalP"/>
    </source>
</evidence>
<dbReference type="EMBL" id="RHGB01000002">
    <property type="protein sequence ID" value="RNL67259.1"/>
    <property type="molecule type" value="Genomic_DNA"/>
</dbReference>
<proteinExistence type="predicted"/>
<comment type="caution">
    <text evidence="3">The sequence shown here is derived from an EMBL/GenBank/DDBJ whole genome shotgun (WGS) entry which is preliminary data.</text>
</comment>
<organism evidence="3 4">
    <name type="scientific">Zhongshania marina</name>
    <dbReference type="NCBI Taxonomy" id="2304603"/>
    <lineage>
        <taxon>Bacteria</taxon>
        <taxon>Pseudomonadati</taxon>
        <taxon>Pseudomonadota</taxon>
        <taxon>Gammaproteobacteria</taxon>
        <taxon>Cellvibrionales</taxon>
        <taxon>Spongiibacteraceae</taxon>
        <taxon>Zhongshania</taxon>
    </lineage>
</organism>
<feature type="signal peptide" evidence="2">
    <location>
        <begin position="1"/>
        <end position="18"/>
    </location>
</feature>
<gene>
    <name evidence="3" type="ORF">D0911_03280</name>
</gene>
<dbReference type="RefSeq" id="WP_123181471.1">
    <property type="nucleotide sequence ID" value="NZ_RHGB01000002.1"/>
</dbReference>
<name>A0ABX9W6J6_9GAMM</name>
<keyword evidence="4" id="KW-1185">Reference proteome</keyword>
<reference evidence="3 4" key="1">
    <citation type="submission" date="2018-10" db="EMBL/GenBank/DDBJ databases">
        <title>Draft genome sequence of Zhongshania sp. DSW25-10.</title>
        <authorList>
            <person name="Oh J."/>
        </authorList>
    </citation>
    <scope>NUCLEOTIDE SEQUENCE [LARGE SCALE GENOMIC DNA]</scope>
    <source>
        <strain evidence="3 4">DSW25-10</strain>
    </source>
</reference>
<feature type="compositionally biased region" description="Gly residues" evidence="1">
    <location>
        <begin position="20"/>
        <end position="38"/>
    </location>
</feature>
<dbReference type="Proteomes" id="UP000274695">
    <property type="component" value="Unassembled WGS sequence"/>
</dbReference>
<dbReference type="PROSITE" id="PS51257">
    <property type="entry name" value="PROKAR_LIPOPROTEIN"/>
    <property type="match status" value="1"/>
</dbReference>
<sequence>MEKIVFALVMALSMTACGGSGGGGNGGSNGSGNDGGNEGDNSSGYNISFSPPPLDPNMATIDGDKPDHEFSVGDRIDIYWSFVSIEKDGNPVESPVLYTAKVYLSEDEELIEEESSLLISSECSIPNLGFKYHCDVHASYRCVYDENAQMTCVSFSDEEGEGYENYGVHTMDMSTFLDTTPKAGYAHYEVCLKEYSNICDSFKHEVFLNGPEYSVMAAQ</sequence>
<accession>A0ABX9W6J6</accession>
<protein>
    <recommendedName>
        <fullName evidence="5">Lipoprotein</fullName>
    </recommendedName>
</protein>
<feature type="region of interest" description="Disordered" evidence="1">
    <location>
        <begin position="20"/>
        <end position="49"/>
    </location>
</feature>
<evidence type="ECO:0000313" key="4">
    <source>
        <dbReference type="Proteomes" id="UP000274695"/>
    </source>
</evidence>
<keyword evidence="2" id="KW-0732">Signal</keyword>
<evidence type="ECO:0008006" key="5">
    <source>
        <dbReference type="Google" id="ProtNLM"/>
    </source>
</evidence>
<evidence type="ECO:0000256" key="1">
    <source>
        <dbReference type="SAM" id="MobiDB-lite"/>
    </source>
</evidence>